<proteinExistence type="predicted"/>
<evidence type="ECO:0000256" key="1">
    <source>
        <dbReference type="SAM" id="MobiDB-lite"/>
    </source>
</evidence>
<accession>A0A1B6CGX5</accession>
<feature type="region of interest" description="Disordered" evidence="1">
    <location>
        <begin position="1"/>
        <end position="22"/>
    </location>
</feature>
<feature type="compositionally biased region" description="Basic and acidic residues" evidence="1">
    <location>
        <begin position="1"/>
        <end position="21"/>
    </location>
</feature>
<protein>
    <submittedName>
        <fullName evidence="2">Uncharacterized protein</fullName>
    </submittedName>
</protein>
<reference evidence="2" key="1">
    <citation type="submission" date="2015-12" db="EMBL/GenBank/DDBJ databases">
        <title>De novo transcriptome assembly of four potential Pierce s Disease insect vectors from Arizona vineyards.</title>
        <authorList>
            <person name="Tassone E.E."/>
        </authorList>
    </citation>
    <scope>NUCLEOTIDE SEQUENCE</scope>
</reference>
<evidence type="ECO:0000313" key="2">
    <source>
        <dbReference type="EMBL" id="JAS12595.1"/>
    </source>
</evidence>
<dbReference type="AlphaFoldDB" id="A0A1B6CGX5"/>
<name>A0A1B6CGX5_9HEMI</name>
<gene>
    <name evidence="2" type="ORF">g.9076</name>
</gene>
<sequence>MKRKLPEKVNEDKKPTDKISNEDQFVSKENVIEILQKKHDAAMKFIDKKILEVDKQYFVLHKLEQDLLKKINKKKENEKNLVKPDQPSTSNGLIELDLSNVNILDDQESYLDEEFDVDVDLSELIP</sequence>
<dbReference type="EMBL" id="GEDC01024703">
    <property type="protein sequence ID" value="JAS12595.1"/>
    <property type="molecule type" value="Transcribed_RNA"/>
</dbReference>
<organism evidence="2">
    <name type="scientific">Clastoptera arizonana</name>
    <name type="common">Arizona spittle bug</name>
    <dbReference type="NCBI Taxonomy" id="38151"/>
    <lineage>
        <taxon>Eukaryota</taxon>
        <taxon>Metazoa</taxon>
        <taxon>Ecdysozoa</taxon>
        <taxon>Arthropoda</taxon>
        <taxon>Hexapoda</taxon>
        <taxon>Insecta</taxon>
        <taxon>Pterygota</taxon>
        <taxon>Neoptera</taxon>
        <taxon>Paraneoptera</taxon>
        <taxon>Hemiptera</taxon>
        <taxon>Auchenorrhyncha</taxon>
        <taxon>Cercopoidea</taxon>
        <taxon>Clastopteridae</taxon>
        <taxon>Clastoptera</taxon>
    </lineage>
</organism>